<feature type="domain" description="uDENN" evidence="2">
    <location>
        <begin position="64"/>
        <end position="140"/>
    </location>
</feature>
<dbReference type="OrthoDB" id="6019893at2759"/>
<evidence type="ECO:0000313" key="3">
    <source>
        <dbReference type="EMBL" id="MQM12288.1"/>
    </source>
</evidence>
<organism evidence="3 4">
    <name type="scientific">Colocasia esculenta</name>
    <name type="common">Wild taro</name>
    <name type="synonym">Arum esculentum</name>
    <dbReference type="NCBI Taxonomy" id="4460"/>
    <lineage>
        <taxon>Eukaryota</taxon>
        <taxon>Viridiplantae</taxon>
        <taxon>Streptophyta</taxon>
        <taxon>Embryophyta</taxon>
        <taxon>Tracheophyta</taxon>
        <taxon>Spermatophyta</taxon>
        <taxon>Magnoliopsida</taxon>
        <taxon>Liliopsida</taxon>
        <taxon>Araceae</taxon>
        <taxon>Aroideae</taxon>
        <taxon>Colocasieae</taxon>
        <taxon>Colocasia</taxon>
    </lineage>
</organism>
<name>A0A843WZS0_COLES</name>
<feature type="region of interest" description="Disordered" evidence="1">
    <location>
        <begin position="227"/>
        <end position="250"/>
    </location>
</feature>
<gene>
    <name evidence="3" type="ORF">Taro_045204</name>
</gene>
<comment type="caution">
    <text evidence="3">The sequence shown here is derived from an EMBL/GenBank/DDBJ whole genome shotgun (WGS) entry which is preliminary data.</text>
</comment>
<reference evidence="3" key="1">
    <citation type="submission" date="2017-07" db="EMBL/GenBank/DDBJ databases">
        <title>Taro Niue Genome Assembly and Annotation.</title>
        <authorList>
            <person name="Atibalentja N."/>
            <person name="Keating K."/>
            <person name="Fields C.J."/>
        </authorList>
    </citation>
    <scope>NUCLEOTIDE SEQUENCE</scope>
    <source>
        <strain evidence="3">Niue_2</strain>
        <tissue evidence="3">Leaf</tissue>
    </source>
</reference>
<sequence length="337" mass="37510">LSLSLSSGKHIFEPFVPVFAVPLVGANRVVCVGEEAKPSAAARRKPPGRFPGPHLSYLFGWEGAVLFVYPPEKQLPLKYKDLLSFCFPGGLEVHGVERTPSMSELNEILLGQEHLKQSDLSFVFRLQVADDSTLYGCCVLVEEIVQKPSALISMLSEEQPFLPSLTRHIITAPRCYCILSRLPFFDLHFGILKSIFTEERLRRLTKGIEMLSLAPSEAHYEEDDINEISDSSENKDGSSEASVSYPTSSRMISQNANDVNAQMPEEDETKISLTSHLTSEAAVSDNEKGSVNASQNGYDIPVDEILRNKQTVDKMFPEAVLPLLRYYQHESSESSPR</sequence>
<proteinExistence type="predicted"/>
<dbReference type="EMBL" id="NMUH01005262">
    <property type="protein sequence ID" value="MQM12288.1"/>
    <property type="molecule type" value="Genomic_DNA"/>
</dbReference>
<dbReference type="Proteomes" id="UP000652761">
    <property type="component" value="Unassembled WGS sequence"/>
</dbReference>
<dbReference type="InterPro" id="IPR005113">
    <property type="entry name" value="uDENN_dom"/>
</dbReference>
<feature type="compositionally biased region" description="Polar residues" evidence="1">
    <location>
        <begin position="239"/>
        <end position="250"/>
    </location>
</feature>
<evidence type="ECO:0000313" key="4">
    <source>
        <dbReference type="Proteomes" id="UP000652761"/>
    </source>
</evidence>
<dbReference type="PANTHER" id="PTHR15288">
    <property type="entry name" value="DENN DOMAIN-CONTAINING PROTEIN 2"/>
    <property type="match status" value="1"/>
</dbReference>
<dbReference type="InterPro" id="IPR051942">
    <property type="entry name" value="DENN_domain_containing_2"/>
</dbReference>
<keyword evidence="4" id="KW-1185">Reference proteome</keyword>
<dbReference type="AlphaFoldDB" id="A0A843WZS0"/>
<accession>A0A843WZS0</accession>
<dbReference type="PANTHER" id="PTHR15288:SF4">
    <property type="entry name" value="OS02G0777100 PROTEIN"/>
    <property type="match status" value="1"/>
</dbReference>
<dbReference type="Gene3D" id="3.30.450.200">
    <property type="match status" value="1"/>
</dbReference>
<evidence type="ECO:0000256" key="1">
    <source>
        <dbReference type="SAM" id="MobiDB-lite"/>
    </source>
</evidence>
<feature type="non-terminal residue" evidence="3">
    <location>
        <position position="1"/>
    </location>
</feature>
<evidence type="ECO:0000259" key="2">
    <source>
        <dbReference type="Pfam" id="PF03456"/>
    </source>
</evidence>
<dbReference type="Pfam" id="PF03456">
    <property type="entry name" value="uDENN"/>
    <property type="match status" value="1"/>
</dbReference>
<protein>
    <recommendedName>
        <fullName evidence="2">uDENN domain-containing protein</fullName>
    </recommendedName>
</protein>